<feature type="repeat" description="NHL" evidence="2">
    <location>
        <begin position="759"/>
        <end position="802"/>
    </location>
</feature>
<name>C3ZU32_BRAFL</name>
<dbReference type="Gene3D" id="1.10.533.10">
    <property type="entry name" value="Death Domain, Fas"/>
    <property type="match status" value="2"/>
</dbReference>
<evidence type="ECO:0008006" key="8">
    <source>
        <dbReference type="Google" id="ProtNLM"/>
    </source>
</evidence>
<dbReference type="PROSITE" id="PS50017">
    <property type="entry name" value="DEATH_DOMAIN"/>
    <property type="match status" value="1"/>
</dbReference>
<feature type="repeat" description="NHL" evidence="2">
    <location>
        <begin position="576"/>
        <end position="618"/>
    </location>
</feature>
<evidence type="ECO:0000256" key="1">
    <source>
        <dbReference type="ARBA" id="ARBA00022737"/>
    </source>
</evidence>
<evidence type="ECO:0000256" key="2">
    <source>
        <dbReference type="PROSITE-ProRule" id="PRU00504"/>
    </source>
</evidence>
<dbReference type="EMBL" id="GG666681">
    <property type="protein sequence ID" value="EEN43918.1"/>
    <property type="molecule type" value="Genomic_DNA"/>
</dbReference>
<dbReference type="CDD" id="cd01670">
    <property type="entry name" value="Death"/>
    <property type="match status" value="1"/>
</dbReference>
<evidence type="ECO:0000313" key="7">
    <source>
        <dbReference type="EMBL" id="EEN43918.1"/>
    </source>
</evidence>
<evidence type="ECO:0000259" key="5">
    <source>
        <dbReference type="PROSITE" id="PS50017"/>
    </source>
</evidence>
<dbReference type="FunFam" id="2.120.10.30:FF:000096">
    <property type="entry name" value="Uncharacterized protein"/>
    <property type="match status" value="1"/>
</dbReference>
<keyword evidence="3" id="KW-0175">Coiled coil</keyword>
<dbReference type="Pfam" id="PF00531">
    <property type="entry name" value="Death"/>
    <property type="match status" value="1"/>
</dbReference>
<dbReference type="AlphaFoldDB" id="C3ZU32"/>
<dbReference type="Gene3D" id="2.120.10.30">
    <property type="entry name" value="TolB, C-terminal domain"/>
    <property type="match status" value="2"/>
</dbReference>
<organism>
    <name type="scientific">Branchiostoma floridae</name>
    <name type="common">Florida lancelet</name>
    <name type="synonym">Amphioxus</name>
    <dbReference type="NCBI Taxonomy" id="7739"/>
    <lineage>
        <taxon>Eukaryota</taxon>
        <taxon>Metazoa</taxon>
        <taxon>Chordata</taxon>
        <taxon>Cephalochordata</taxon>
        <taxon>Leptocardii</taxon>
        <taxon>Amphioxiformes</taxon>
        <taxon>Branchiostomatidae</taxon>
        <taxon>Branchiostoma</taxon>
    </lineage>
</organism>
<dbReference type="InterPro" id="IPR049341">
    <property type="entry name" value="TRADD-like_N"/>
</dbReference>
<accession>C3ZU32</accession>
<dbReference type="CDD" id="cd00045">
    <property type="entry name" value="DED"/>
    <property type="match status" value="1"/>
</dbReference>
<dbReference type="FunFam" id="1.10.533.10:FF:000127">
    <property type="entry name" value="Uncharacterized protein"/>
    <property type="match status" value="1"/>
</dbReference>
<dbReference type="GO" id="GO:0007165">
    <property type="term" value="P:signal transduction"/>
    <property type="evidence" value="ECO:0007669"/>
    <property type="project" value="InterPro"/>
</dbReference>
<dbReference type="Pfam" id="PF01335">
    <property type="entry name" value="DED"/>
    <property type="match status" value="1"/>
</dbReference>
<dbReference type="InterPro" id="IPR001258">
    <property type="entry name" value="NHL_repeat"/>
</dbReference>
<sequence>MKLFCLHLLPREQRAQLKRMVDVFHKLMELDKIDQENLEFIEEILERIGRQDLIRDVLRRFQPPDREIPENPELQPETPELQPEIPGLQPGTTQKLADAEGDVQKHFDYVIEEISHKWDDMARKLGFHDNKIKEIQDSERDHSHRCREILTRWRNREGRNTTSNTYVVVDGTVRMIQETLDHLKNCLATLCGTRRSQVKFRGYKKHKSILVHFSIPRENTAVLRHMADHSDPRLVYMGVKSLQIDAKVPIKVTQGAPLYGVKRQLTVDDIEVGCSNRTKHQRAPQGLTSLSALNLFSDALPLHLQAAASLEYQGFSYSLVRALVQKDRLREHQMRQAFQNLRNAEVDSNTLRQKAEVDSNTIMTLRSKLNITENRLKEALESIAVLEEKLQQAQEYAEKVAKQVTSDVTEYRGEKPPGGWPQEYRGEKPPGGWPQEYRGEKPPGGWPQEYRGEKPPGGWPQEYRGEKPPGGWSQEYRGEKPPGGWSVQAEKADSATETHLTDPVGTTGIPGDVGGDEVGADPTVKKEDGKTPRQDAGSGSDGKEDVLGTEAPMQEQHTAGTEETASGSTGAWEQPVITFGGKGSEPGKFDYPRGVVVSPGNEIFVADKNRRVQVHSTEGVYLRHFPTVVPGTGDKDMKPHDVCMDGNGTLWVVGRGETAHHVVQYSTDGTAMAGFDLQKGYYDRGIAVDMRTNHILVTDCDQGTVHVFRPDGSLVRTVRHPRGEMIRPGYVTVDGEGNILVSDWRSYSVYVHDESGKFLFQFGGEGSGEGQLKWPAGICTDSSGHILVADSWNERVQIFTRHGEFVRTVRTRSSPEGLAVGPEGQLVVTNHLDHTVAIYTN</sequence>
<dbReference type="InterPro" id="IPR001875">
    <property type="entry name" value="DED_dom"/>
</dbReference>
<dbReference type="InterPro" id="IPR050952">
    <property type="entry name" value="TRIM-NHL_E3_ligases"/>
</dbReference>
<evidence type="ECO:0000256" key="3">
    <source>
        <dbReference type="SAM" id="Coils"/>
    </source>
</evidence>
<feature type="domain" description="Death" evidence="5">
    <location>
        <begin position="117"/>
        <end position="167"/>
    </location>
</feature>
<dbReference type="InterPro" id="IPR000488">
    <property type="entry name" value="Death_dom"/>
</dbReference>
<feature type="compositionally biased region" description="Low complexity" evidence="4">
    <location>
        <begin position="71"/>
        <end position="84"/>
    </location>
</feature>
<dbReference type="PANTHER" id="PTHR24104:SF50">
    <property type="entry name" value="SMP-30_GLUCONOLACTONASE_LRE-LIKE REGION DOMAIN-CONTAINING PROTEIN"/>
    <property type="match status" value="1"/>
</dbReference>
<feature type="coiled-coil region" evidence="3">
    <location>
        <begin position="334"/>
        <end position="403"/>
    </location>
</feature>
<evidence type="ECO:0000259" key="6">
    <source>
        <dbReference type="PROSITE" id="PS50168"/>
    </source>
</evidence>
<dbReference type="InParanoid" id="C3ZU32"/>
<feature type="compositionally biased region" description="Basic and acidic residues" evidence="4">
    <location>
        <begin position="490"/>
        <end position="500"/>
    </location>
</feature>
<protein>
    <recommendedName>
        <fullName evidence="8">Death domain-containing protein</fullName>
    </recommendedName>
</protein>
<dbReference type="InterPro" id="IPR011029">
    <property type="entry name" value="DEATH-like_dom_sf"/>
</dbReference>
<evidence type="ECO:0000256" key="4">
    <source>
        <dbReference type="SAM" id="MobiDB-lite"/>
    </source>
</evidence>
<dbReference type="PANTHER" id="PTHR24104">
    <property type="entry name" value="E3 UBIQUITIN-PROTEIN LIGASE NHLRC1-RELATED"/>
    <property type="match status" value="1"/>
</dbReference>
<feature type="domain" description="DED" evidence="6">
    <location>
        <begin position="1"/>
        <end position="59"/>
    </location>
</feature>
<feature type="repeat" description="NHL" evidence="2">
    <location>
        <begin position="684"/>
        <end position="711"/>
    </location>
</feature>
<feature type="region of interest" description="Disordered" evidence="4">
    <location>
        <begin position="407"/>
        <end position="572"/>
    </location>
</feature>
<dbReference type="FunFam" id="2.40.10.500:FF:000001">
    <property type="entry name" value="tripartite motif-containing protein 3-like"/>
    <property type="match status" value="1"/>
</dbReference>
<feature type="compositionally biased region" description="Polar residues" evidence="4">
    <location>
        <begin position="555"/>
        <end position="571"/>
    </location>
</feature>
<dbReference type="InterPro" id="IPR011042">
    <property type="entry name" value="6-blade_b-propeller_TolB-like"/>
</dbReference>
<keyword evidence="1" id="KW-0677">Repeat</keyword>
<dbReference type="eggNOG" id="KOG2177">
    <property type="taxonomic scope" value="Eukaryota"/>
</dbReference>
<dbReference type="Pfam" id="PF20694">
    <property type="entry name" value="TRADD-like_N"/>
    <property type="match status" value="1"/>
</dbReference>
<feature type="region of interest" description="Disordered" evidence="4">
    <location>
        <begin position="64"/>
        <end position="97"/>
    </location>
</feature>
<dbReference type="PROSITE" id="PS50168">
    <property type="entry name" value="DED"/>
    <property type="match status" value="1"/>
</dbReference>
<gene>
    <name evidence="7" type="ORF">BRAFLDRAFT_87295</name>
</gene>
<reference evidence="7" key="1">
    <citation type="journal article" date="2008" name="Nature">
        <title>The amphioxus genome and the evolution of the chordate karyotype.</title>
        <authorList>
            <consortium name="US DOE Joint Genome Institute (JGI-PGF)"/>
            <person name="Putnam N.H."/>
            <person name="Butts T."/>
            <person name="Ferrier D.E.K."/>
            <person name="Furlong R.F."/>
            <person name="Hellsten U."/>
            <person name="Kawashima T."/>
            <person name="Robinson-Rechavi M."/>
            <person name="Shoguchi E."/>
            <person name="Terry A."/>
            <person name="Yu J.-K."/>
            <person name="Benito-Gutierrez E.L."/>
            <person name="Dubchak I."/>
            <person name="Garcia-Fernandez J."/>
            <person name="Gibson-Brown J.J."/>
            <person name="Grigoriev I.V."/>
            <person name="Horton A.C."/>
            <person name="de Jong P.J."/>
            <person name="Jurka J."/>
            <person name="Kapitonov V.V."/>
            <person name="Kohara Y."/>
            <person name="Kuroki Y."/>
            <person name="Lindquist E."/>
            <person name="Lucas S."/>
            <person name="Osoegawa K."/>
            <person name="Pennacchio L.A."/>
            <person name="Salamov A.A."/>
            <person name="Satou Y."/>
            <person name="Sauka-Spengler T."/>
            <person name="Schmutz J."/>
            <person name="Shin-I T."/>
            <person name="Toyoda A."/>
            <person name="Bronner-Fraser M."/>
            <person name="Fujiyama A."/>
            <person name="Holland L.Z."/>
            <person name="Holland P.W.H."/>
            <person name="Satoh N."/>
            <person name="Rokhsar D.S."/>
        </authorList>
    </citation>
    <scope>NUCLEOTIDE SEQUENCE [LARGE SCALE GENOMIC DNA]</scope>
    <source>
        <strain evidence="7">S238N-H82</strain>
        <tissue evidence="7">Testes</tissue>
    </source>
</reference>
<dbReference type="SUPFAM" id="SSF47986">
    <property type="entry name" value="DEATH domain"/>
    <property type="match status" value="2"/>
</dbReference>
<dbReference type="GO" id="GO:0042981">
    <property type="term" value="P:regulation of apoptotic process"/>
    <property type="evidence" value="ECO:0007669"/>
    <property type="project" value="InterPro"/>
</dbReference>
<dbReference type="Pfam" id="PF01436">
    <property type="entry name" value="NHL"/>
    <property type="match status" value="1"/>
</dbReference>
<feature type="compositionally biased region" description="Basic and acidic residues" evidence="4">
    <location>
        <begin position="523"/>
        <end position="533"/>
    </location>
</feature>
<dbReference type="PROSITE" id="PS51125">
    <property type="entry name" value="NHL"/>
    <property type="match status" value="3"/>
</dbReference>
<dbReference type="SUPFAM" id="SSF101898">
    <property type="entry name" value="NHL repeat"/>
    <property type="match status" value="1"/>
</dbReference>
<proteinExistence type="predicted"/>